<dbReference type="GO" id="GO:0005886">
    <property type="term" value="C:plasma membrane"/>
    <property type="evidence" value="ECO:0007669"/>
    <property type="project" value="UniProtKB-SubCell"/>
</dbReference>
<evidence type="ECO:0000313" key="11">
    <source>
        <dbReference type="Proteomes" id="UP000218172"/>
    </source>
</evidence>
<evidence type="ECO:0000256" key="7">
    <source>
        <dbReference type="SAM" id="Phobius"/>
    </source>
</evidence>
<keyword evidence="2" id="KW-1003">Cell membrane</keyword>
<feature type="domain" description="MacB-like periplasmic core" evidence="9">
    <location>
        <begin position="21"/>
        <end position="235"/>
    </location>
</feature>
<accession>A0A2A4MU58</accession>
<protein>
    <recommendedName>
        <fullName evidence="12">ABC transporter permease</fullName>
    </recommendedName>
</protein>
<feature type="transmembrane region" description="Helical" evidence="7">
    <location>
        <begin position="272"/>
        <end position="294"/>
    </location>
</feature>
<feature type="domain" description="MacB-like periplasmic core" evidence="9">
    <location>
        <begin position="532"/>
        <end position="647"/>
    </location>
</feature>
<sequence>MNLLSDLKYAMRLLRKSPAFTLLSTLLVAVGLGITLVVFNLANNMYFKSPSFPNGDRYISIVGVDKTMGLAASDLLDNTIFQLISDRNQSYQVLGAVRFWNSATISDGDSAQIFNAAAITPQLLELTGVNPLLGRSLSPEDSLTGAEAVVLLGHDVWQGYYNSRSDIVGQYSRINGQQHTIIGVMPPGYTFPSHHELWLPRQIAGSVQPGEGKTTPIALLKEGVSLQQAQSELNAIMADLTEQYPQLYTNLGAKVVPYIGIYDANGEVFGSLYLFLCFAILLLACINVGSLILVRAGERTQELAIRSSLGGTRWRIARQALIEPFLVCLGGGLLGLGLAHYGIKFLGLGWKGLFNGGNLPFWMDFSLDADTLLAAVLIITVIWLSAGGFSAWRVSRLDLNKVLGGFSKGSAIRGSSKFSAIVVSIELIFSFQLLIIVGAMTLGFRILLQTDYGVARENYLTAEIILSGSAYQSSAARYQYYQNLQQELALESGIEYSTLTSTLPSGRGTPMTFFGLEDRDLRNNGLFPSQYLLSIASNYFTALEVPILQGRSFNDADNLDSTPVVIIDQTFARSTWPDQSALGKRIQLRPDSAEESSWLTVIGVVPHIINAQAVAGAGKLSSFYQPLAQVTPYYMKVVIKVPNDPNSYRAQLISASTRADRDIALRSIKPLDEVLDHSLLGQKLLSTEFMWVSWVVLVLAITGIFGLISRAVLSRTQEIGIRRALGASRSHIIGMYLGQASLYLLIGLIVGGGTGVLFVYGGASILPEILDAIAPIAIGVTTLLVILVLGASYLPVRRVIKMEPGTALRYD</sequence>
<feature type="transmembrane region" description="Helical" evidence="7">
    <location>
        <begin position="321"/>
        <end position="343"/>
    </location>
</feature>
<gene>
    <name evidence="10" type="ORF">COC19_00800</name>
</gene>
<dbReference type="InterPro" id="IPR003838">
    <property type="entry name" value="ABC3_permease_C"/>
</dbReference>
<dbReference type="Pfam" id="PF12704">
    <property type="entry name" value="MacB_PCD"/>
    <property type="match status" value="2"/>
</dbReference>
<keyword evidence="4 7" id="KW-1133">Transmembrane helix</keyword>
<feature type="domain" description="ABC3 transporter permease C-terminal" evidence="8">
    <location>
        <begin position="692"/>
        <end position="804"/>
    </location>
</feature>
<feature type="transmembrane region" description="Helical" evidence="7">
    <location>
        <begin position="734"/>
        <end position="760"/>
    </location>
</feature>
<feature type="transmembrane region" description="Helical" evidence="7">
    <location>
        <begin position="372"/>
        <end position="392"/>
    </location>
</feature>
<dbReference type="AlphaFoldDB" id="A0A2A4MU58"/>
<name>A0A2A4MU58_9GAMM</name>
<evidence type="ECO:0000256" key="5">
    <source>
        <dbReference type="ARBA" id="ARBA00023136"/>
    </source>
</evidence>
<dbReference type="Proteomes" id="UP000218172">
    <property type="component" value="Unassembled WGS sequence"/>
</dbReference>
<evidence type="ECO:0000256" key="3">
    <source>
        <dbReference type="ARBA" id="ARBA00022692"/>
    </source>
</evidence>
<comment type="caution">
    <text evidence="10">The sequence shown here is derived from an EMBL/GenBank/DDBJ whole genome shotgun (WGS) entry which is preliminary data.</text>
</comment>
<keyword evidence="5 7" id="KW-0472">Membrane</keyword>
<dbReference type="InterPro" id="IPR025857">
    <property type="entry name" value="MacB_PCD"/>
</dbReference>
<evidence type="ECO:0000313" key="10">
    <source>
        <dbReference type="EMBL" id="PCH63625.1"/>
    </source>
</evidence>
<dbReference type="EMBL" id="NVQR01000011">
    <property type="protein sequence ID" value="PCH63625.1"/>
    <property type="molecule type" value="Genomic_DNA"/>
</dbReference>
<comment type="subcellular location">
    <subcellularLocation>
        <location evidence="1">Cell membrane</location>
        <topology evidence="1">Multi-pass membrane protein</topology>
    </subcellularLocation>
</comment>
<feature type="transmembrane region" description="Helical" evidence="7">
    <location>
        <begin position="418"/>
        <end position="448"/>
    </location>
</feature>
<dbReference type="PANTHER" id="PTHR30572:SF4">
    <property type="entry name" value="ABC TRANSPORTER PERMEASE YTRF"/>
    <property type="match status" value="1"/>
</dbReference>
<dbReference type="GO" id="GO:0022857">
    <property type="term" value="F:transmembrane transporter activity"/>
    <property type="evidence" value="ECO:0007669"/>
    <property type="project" value="TreeGrafter"/>
</dbReference>
<reference evidence="11" key="1">
    <citation type="submission" date="2017-08" db="EMBL/GenBank/DDBJ databases">
        <title>A dynamic microbial community with high functional redundancy inhabits the cold, oxic subseafloor aquifer.</title>
        <authorList>
            <person name="Tully B.J."/>
            <person name="Wheat C.G."/>
            <person name="Glazer B.T."/>
            <person name="Huber J.A."/>
        </authorList>
    </citation>
    <scope>NUCLEOTIDE SEQUENCE [LARGE SCALE GENOMIC DNA]</scope>
</reference>
<feature type="transmembrane region" description="Helical" evidence="7">
    <location>
        <begin position="772"/>
        <end position="794"/>
    </location>
</feature>
<feature type="domain" description="ABC3 transporter permease C-terminal" evidence="8">
    <location>
        <begin position="275"/>
        <end position="398"/>
    </location>
</feature>
<evidence type="ECO:0000259" key="9">
    <source>
        <dbReference type="Pfam" id="PF12704"/>
    </source>
</evidence>
<proteinExistence type="inferred from homology"/>
<organism evidence="10 11">
    <name type="scientific">SAR86 cluster bacterium</name>
    <dbReference type="NCBI Taxonomy" id="2030880"/>
    <lineage>
        <taxon>Bacteria</taxon>
        <taxon>Pseudomonadati</taxon>
        <taxon>Pseudomonadota</taxon>
        <taxon>Gammaproteobacteria</taxon>
        <taxon>SAR86 cluster</taxon>
    </lineage>
</organism>
<evidence type="ECO:0000256" key="2">
    <source>
        <dbReference type="ARBA" id="ARBA00022475"/>
    </source>
</evidence>
<feature type="transmembrane region" description="Helical" evidence="7">
    <location>
        <begin position="20"/>
        <end position="42"/>
    </location>
</feature>
<dbReference type="Pfam" id="PF02687">
    <property type="entry name" value="FtsX"/>
    <property type="match status" value="2"/>
</dbReference>
<comment type="similarity">
    <text evidence="6">Belongs to the ABC-4 integral membrane protein family.</text>
</comment>
<keyword evidence="3 7" id="KW-0812">Transmembrane</keyword>
<evidence type="ECO:0000256" key="6">
    <source>
        <dbReference type="ARBA" id="ARBA00038076"/>
    </source>
</evidence>
<feature type="transmembrane region" description="Helical" evidence="7">
    <location>
        <begin position="691"/>
        <end position="713"/>
    </location>
</feature>
<dbReference type="PANTHER" id="PTHR30572">
    <property type="entry name" value="MEMBRANE COMPONENT OF TRANSPORTER-RELATED"/>
    <property type="match status" value="1"/>
</dbReference>
<evidence type="ECO:0008006" key="12">
    <source>
        <dbReference type="Google" id="ProtNLM"/>
    </source>
</evidence>
<dbReference type="InterPro" id="IPR050250">
    <property type="entry name" value="Macrolide_Exporter_MacB"/>
</dbReference>
<evidence type="ECO:0000256" key="1">
    <source>
        <dbReference type="ARBA" id="ARBA00004651"/>
    </source>
</evidence>
<evidence type="ECO:0000259" key="8">
    <source>
        <dbReference type="Pfam" id="PF02687"/>
    </source>
</evidence>
<evidence type="ECO:0000256" key="4">
    <source>
        <dbReference type="ARBA" id="ARBA00022989"/>
    </source>
</evidence>